<dbReference type="AlphaFoldDB" id="A0A2M6P2A2"/>
<evidence type="ECO:0000256" key="4">
    <source>
        <dbReference type="ARBA" id="ARBA00035206"/>
    </source>
</evidence>
<keyword evidence="5" id="KW-0694">RNA-binding</keyword>
<proteinExistence type="inferred from homology"/>
<organism evidence="8 9">
    <name type="scientific">Candidatus Magasanikbacteria bacterium CG10_big_fil_rev_8_21_14_0_10_38_6</name>
    <dbReference type="NCBI Taxonomy" id="1974647"/>
    <lineage>
        <taxon>Bacteria</taxon>
        <taxon>Candidatus Magasanikiibacteriota</taxon>
    </lineage>
</organism>
<dbReference type="EMBL" id="PFBW01000018">
    <property type="protein sequence ID" value="PIR77824.1"/>
    <property type="molecule type" value="Genomic_DNA"/>
</dbReference>
<dbReference type="InterPro" id="IPR041988">
    <property type="entry name" value="Ribosomal_uL24_KOW"/>
</dbReference>
<evidence type="ECO:0000256" key="3">
    <source>
        <dbReference type="ARBA" id="ARBA00023274"/>
    </source>
</evidence>
<dbReference type="GO" id="GO:0019843">
    <property type="term" value="F:rRNA binding"/>
    <property type="evidence" value="ECO:0007669"/>
    <property type="project" value="UniProtKB-UniRule"/>
</dbReference>
<evidence type="ECO:0000256" key="1">
    <source>
        <dbReference type="ARBA" id="ARBA00010618"/>
    </source>
</evidence>
<dbReference type="SMART" id="SM00739">
    <property type="entry name" value="KOW"/>
    <property type="match status" value="1"/>
</dbReference>
<evidence type="ECO:0000259" key="7">
    <source>
        <dbReference type="SMART" id="SM00739"/>
    </source>
</evidence>
<evidence type="ECO:0000256" key="6">
    <source>
        <dbReference type="SAM" id="MobiDB-lite"/>
    </source>
</evidence>
<dbReference type="InterPro" id="IPR005824">
    <property type="entry name" value="KOW"/>
</dbReference>
<feature type="domain" description="KOW" evidence="7">
    <location>
        <begin position="2"/>
        <end position="29"/>
    </location>
</feature>
<dbReference type="SUPFAM" id="SSF50104">
    <property type="entry name" value="Translation proteins SH3-like domain"/>
    <property type="match status" value="1"/>
</dbReference>
<dbReference type="Pfam" id="PF17136">
    <property type="entry name" value="ribosomal_L24"/>
    <property type="match status" value="1"/>
</dbReference>
<keyword evidence="5" id="KW-0699">rRNA-binding</keyword>
<dbReference type="Proteomes" id="UP000228528">
    <property type="component" value="Unassembled WGS sequence"/>
</dbReference>
<dbReference type="HAMAP" id="MF_01326_B">
    <property type="entry name" value="Ribosomal_uL24_B"/>
    <property type="match status" value="1"/>
</dbReference>
<dbReference type="Gene3D" id="2.30.30.30">
    <property type="match status" value="1"/>
</dbReference>
<feature type="region of interest" description="Disordered" evidence="6">
    <location>
        <begin position="83"/>
        <end position="106"/>
    </location>
</feature>
<dbReference type="NCBIfam" id="TIGR01079">
    <property type="entry name" value="rplX_bact"/>
    <property type="match status" value="1"/>
</dbReference>
<dbReference type="InterPro" id="IPR003256">
    <property type="entry name" value="Ribosomal_uL24"/>
</dbReference>
<dbReference type="InterPro" id="IPR057264">
    <property type="entry name" value="Ribosomal_uL24_C"/>
</dbReference>
<sequence>MKIKTGDNVKVLSGKDRAKTGKVMQVLTSKKTNQSFVVVEGLNKRKKHLRARAKGESGQVIELSAPMHMSNVMLLDPKTSKATRVGYKTDGDKKKRVAKKSNEVID</sequence>
<evidence type="ECO:0000313" key="9">
    <source>
        <dbReference type="Proteomes" id="UP000228528"/>
    </source>
</evidence>
<evidence type="ECO:0000313" key="8">
    <source>
        <dbReference type="EMBL" id="PIR77824.1"/>
    </source>
</evidence>
<dbReference type="CDD" id="cd06089">
    <property type="entry name" value="KOW_RPL26"/>
    <property type="match status" value="1"/>
</dbReference>
<gene>
    <name evidence="5" type="primary">rplX</name>
    <name evidence="8" type="ORF">COU30_00395</name>
</gene>
<dbReference type="Pfam" id="PF00467">
    <property type="entry name" value="KOW"/>
    <property type="match status" value="1"/>
</dbReference>
<evidence type="ECO:0000256" key="2">
    <source>
        <dbReference type="ARBA" id="ARBA00022980"/>
    </source>
</evidence>
<keyword evidence="3 5" id="KW-0687">Ribonucleoprotein</keyword>
<evidence type="ECO:0000256" key="5">
    <source>
        <dbReference type="HAMAP-Rule" id="MF_01326"/>
    </source>
</evidence>
<comment type="subunit">
    <text evidence="5">Part of the 50S ribosomal subunit.</text>
</comment>
<dbReference type="GO" id="GO:0005840">
    <property type="term" value="C:ribosome"/>
    <property type="evidence" value="ECO:0007669"/>
    <property type="project" value="UniProtKB-KW"/>
</dbReference>
<dbReference type="PANTHER" id="PTHR12903">
    <property type="entry name" value="MITOCHONDRIAL RIBOSOMAL PROTEIN L24"/>
    <property type="match status" value="1"/>
</dbReference>
<reference evidence="9" key="1">
    <citation type="submission" date="2017-09" db="EMBL/GenBank/DDBJ databases">
        <title>Depth-based differentiation of microbial function through sediment-hosted aquifers and enrichment of novel symbionts in the deep terrestrial subsurface.</title>
        <authorList>
            <person name="Probst A.J."/>
            <person name="Ladd B."/>
            <person name="Jarett J.K."/>
            <person name="Geller-Mcgrath D.E."/>
            <person name="Sieber C.M.K."/>
            <person name="Emerson J.B."/>
            <person name="Anantharaman K."/>
            <person name="Thomas B.C."/>
            <person name="Malmstrom R."/>
            <person name="Stieglmeier M."/>
            <person name="Klingl A."/>
            <person name="Woyke T."/>
            <person name="Ryan C.M."/>
            <person name="Banfield J.F."/>
        </authorList>
    </citation>
    <scope>NUCLEOTIDE SEQUENCE [LARGE SCALE GENOMIC DNA]</scope>
</reference>
<comment type="function">
    <text evidence="5">One of two assembly initiator proteins, it binds directly to the 5'-end of the 23S rRNA, where it nucleates assembly of the 50S subunit.</text>
</comment>
<dbReference type="GO" id="GO:1990904">
    <property type="term" value="C:ribonucleoprotein complex"/>
    <property type="evidence" value="ECO:0007669"/>
    <property type="project" value="UniProtKB-KW"/>
</dbReference>
<accession>A0A2M6P2A2</accession>
<dbReference type="GO" id="GO:0006412">
    <property type="term" value="P:translation"/>
    <property type="evidence" value="ECO:0007669"/>
    <property type="project" value="UniProtKB-UniRule"/>
</dbReference>
<dbReference type="InterPro" id="IPR008991">
    <property type="entry name" value="Translation_prot_SH3-like_sf"/>
</dbReference>
<keyword evidence="2 5" id="KW-0689">Ribosomal protein</keyword>
<comment type="caution">
    <text evidence="8">The sequence shown here is derived from an EMBL/GenBank/DDBJ whole genome shotgun (WGS) entry which is preliminary data.</text>
</comment>
<comment type="function">
    <text evidence="5">One of the proteins that surrounds the polypeptide exit tunnel on the outside of the subunit.</text>
</comment>
<protein>
    <recommendedName>
        <fullName evidence="4 5">Large ribosomal subunit protein uL24</fullName>
    </recommendedName>
</protein>
<name>A0A2M6P2A2_9BACT</name>
<comment type="similarity">
    <text evidence="1 5">Belongs to the universal ribosomal protein uL24 family.</text>
</comment>
<dbReference type="GO" id="GO:0003735">
    <property type="term" value="F:structural constituent of ribosome"/>
    <property type="evidence" value="ECO:0007669"/>
    <property type="project" value="InterPro"/>
</dbReference>
<dbReference type="InterPro" id="IPR014722">
    <property type="entry name" value="Rib_uL2_dom2"/>
</dbReference>